<reference evidence="1 2" key="1">
    <citation type="submission" date="2020-04" db="EMBL/GenBank/DDBJ databases">
        <authorList>
            <consortium name="Desulfovibrio sp. FSS-1 genome sequencing consortium"/>
            <person name="Shimoshige H."/>
            <person name="Kobayashi H."/>
            <person name="Maekawa T."/>
        </authorList>
    </citation>
    <scope>NUCLEOTIDE SEQUENCE [LARGE SCALE GENOMIC DNA]</scope>
    <source>
        <strain evidence="1 2">SIID29052-01</strain>
    </source>
</reference>
<dbReference type="EMBL" id="BLTE01000017">
    <property type="protein sequence ID" value="GFK95439.1"/>
    <property type="molecule type" value="Genomic_DNA"/>
</dbReference>
<organism evidence="1 2">
    <name type="scientific">Fundidesulfovibrio magnetotacticus</name>
    <dbReference type="NCBI Taxonomy" id="2730080"/>
    <lineage>
        <taxon>Bacteria</taxon>
        <taxon>Pseudomonadati</taxon>
        <taxon>Thermodesulfobacteriota</taxon>
        <taxon>Desulfovibrionia</taxon>
        <taxon>Desulfovibrionales</taxon>
        <taxon>Desulfovibrionaceae</taxon>
        <taxon>Fundidesulfovibrio</taxon>
    </lineage>
</organism>
<evidence type="ECO:0000313" key="2">
    <source>
        <dbReference type="Proteomes" id="UP000494245"/>
    </source>
</evidence>
<proteinExistence type="predicted"/>
<accession>A0A6V8LZJ9</accession>
<gene>
    <name evidence="1" type="ORF">NNJEOMEG_03302</name>
</gene>
<evidence type="ECO:0000313" key="1">
    <source>
        <dbReference type="EMBL" id="GFK95439.1"/>
    </source>
</evidence>
<name>A0A6V8LZJ9_9BACT</name>
<reference evidence="1 2" key="2">
    <citation type="submission" date="2020-05" db="EMBL/GenBank/DDBJ databases">
        <title>Draft genome sequence of Desulfovibrio sp. strainFSS-1.</title>
        <authorList>
            <person name="Shimoshige H."/>
            <person name="Kobayashi H."/>
            <person name="Maekawa T."/>
        </authorList>
    </citation>
    <scope>NUCLEOTIDE SEQUENCE [LARGE SCALE GENOMIC DNA]</scope>
    <source>
        <strain evidence="1 2">SIID29052-01</strain>
    </source>
</reference>
<protein>
    <submittedName>
        <fullName evidence="1">Uncharacterized protein</fullName>
    </submittedName>
</protein>
<comment type="caution">
    <text evidence="1">The sequence shown here is derived from an EMBL/GenBank/DDBJ whole genome shotgun (WGS) entry which is preliminary data.</text>
</comment>
<keyword evidence="2" id="KW-1185">Reference proteome</keyword>
<dbReference type="AlphaFoldDB" id="A0A6V8LZJ9"/>
<dbReference type="Proteomes" id="UP000494245">
    <property type="component" value="Unassembled WGS sequence"/>
</dbReference>
<sequence length="170" mass="17533">MSLPEAVQRLLGKFWNADRKTEANPGGFGGNGHEEGFPDALVDVGEACRFAGEQADVARGYAQDAAAAEAQSDAWKDLGWVVEYVGPATFTAVGDVTGHLAAGRAVRADLGASLARSHVAAVEYASATGLTTCKLVDAVLTPALAGVALGQDPANAPRVAYGKVRRFTFG</sequence>
<dbReference type="RefSeq" id="WP_173086448.1">
    <property type="nucleotide sequence ID" value="NZ_BLTE01000017.1"/>
</dbReference>